<sequence length="398" mass="41580">MREPDFLKLWAGQTISQIGSTISSIGLPLLAVLVLHASPVQMGMLGGASAASVLLFGLFAGAWADRMRRRPILIAADLGRALVVGSVPLAAALHRLTMAHLYVVAAAGAVLTVLFDVTYQAYLPSLVDRESLLAGNSRLAMTESLAEVAGPGLTGLLVQWITAPMAILFDAVSFLCSAISVWMIRKPELPPTPAAEPDMAREIREGLSTSWGDPVLRALAGRAGSGAFFLGFGGSLYFLFTVRELGLSAATVGIIISLGGAGSFAGAWMAERLAARFGTARCLIGSSLLIGFAMLMVPLAHGPGLLLAAQLGDVGWPLYNINERTLRQKITPDHLLGRVNSAMQLVFQGVLPLGALAGGALAQLIGVRAAMFAGALGFLLSTAWLVGLRTVDDRVSAL</sequence>
<dbReference type="EMBL" id="CP000473">
    <property type="protein sequence ID" value="ABJ83801.1"/>
    <property type="molecule type" value="Genomic_DNA"/>
</dbReference>
<keyword evidence="5 6" id="KW-0472">Membrane</keyword>
<feature type="transmembrane region" description="Helical" evidence="6">
    <location>
        <begin position="219"/>
        <end position="240"/>
    </location>
</feature>
<keyword evidence="3 6" id="KW-0812">Transmembrane</keyword>
<feature type="transmembrane region" description="Helical" evidence="6">
    <location>
        <begin position="101"/>
        <end position="122"/>
    </location>
</feature>
<evidence type="ECO:0000256" key="3">
    <source>
        <dbReference type="ARBA" id="ARBA00022692"/>
    </source>
</evidence>
<feature type="transmembrane region" description="Helical" evidence="6">
    <location>
        <begin position="246"/>
        <end position="270"/>
    </location>
</feature>
<feature type="transmembrane region" description="Helical" evidence="6">
    <location>
        <begin position="342"/>
        <end position="362"/>
    </location>
</feature>
<feature type="transmembrane region" description="Helical" evidence="6">
    <location>
        <begin position="21"/>
        <end position="38"/>
    </location>
</feature>
<dbReference type="eggNOG" id="COG0477">
    <property type="taxonomic scope" value="Bacteria"/>
</dbReference>
<dbReference type="HOGENOM" id="CLU_034180_13_2_0"/>
<dbReference type="Gene3D" id="1.20.1250.20">
    <property type="entry name" value="MFS general substrate transporter like domains"/>
    <property type="match status" value="1"/>
</dbReference>
<dbReference type="OrthoDB" id="128142at2"/>
<dbReference type="SUPFAM" id="SSF103473">
    <property type="entry name" value="MFS general substrate transporter"/>
    <property type="match status" value="1"/>
</dbReference>
<dbReference type="CDD" id="cd06173">
    <property type="entry name" value="MFS_MefA_like"/>
    <property type="match status" value="1"/>
</dbReference>
<comment type="subcellular location">
    <subcellularLocation>
        <location evidence="1">Cell membrane</location>
        <topology evidence="1">Multi-pass membrane protein</topology>
    </subcellularLocation>
</comment>
<dbReference type="InterPro" id="IPR011701">
    <property type="entry name" value="MFS"/>
</dbReference>
<dbReference type="AlphaFoldDB" id="Q023N9"/>
<accession>Q023N9</accession>
<keyword evidence="2" id="KW-1003">Cell membrane</keyword>
<evidence type="ECO:0000313" key="7">
    <source>
        <dbReference type="EMBL" id="ABJ83801.1"/>
    </source>
</evidence>
<evidence type="ECO:0000256" key="2">
    <source>
        <dbReference type="ARBA" id="ARBA00022475"/>
    </source>
</evidence>
<evidence type="ECO:0000256" key="1">
    <source>
        <dbReference type="ARBA" id="ARBA00004651"/>
    </source>
</evidence>
<feature type="transmembrane region" description="Helical" evidence="6">
    <location>
        <begin position="161"/>
        <end position="184"/>
    </location>
</feature>
<name>Q023N9_SOLUE</name>
<feature type="transmembrane region" description="Helical" evidence="6">
    <location>
        <begin position="44"/>
        <end position="64"/>
    </location>
</feature>
<dbReference type="PANTHER" id="PTHR23513">
    <property type="entry name" value="INTEGRAL MEMBRANE EFFLUX PROTEIN-RELATED"/>
    <property type="match status" value="1"/>
</dbReference>
<dbReference type="STRING" id="234267.Acid_2815"/>
<protein>
    <submittedName>
        <fullName evidence="7">Major facilitator superfamily MFS_1</fullName>
    </submittedName>
</protein>
<feature type="transmembrane region" description="Helical" evidence="6">
    <location>
        <begin position="282"/>
        <end position="301"/>
    </location>
</feature>
<gene>
    <name evidence="7" type="ordered locus">Acid_2815</name>
</gene>
<keyword evidence="4 6" id="KW-1133">Transmembrane helix</keyword>
<dbReference type="PANTHER" id="PTHR23513:SF6">
    <property type="entry name" value="MAJOR FACILITATOR SUPERFAMILY ASSOCIATED DOMAIN-CONTAINING PROTEIN"/>
    <property type="match status" value="1"/>
</dbReference>
<evidence type="ECO:0000256" key="4">
    <source>
        <dbReference type="ARBA" id="ARBA00022989"/>
    </source>
</evidence>
<reference evidence="7" key="1">
    <citation type="submission" date="2006-10" db="EMBL/GenBank/DDBJ databases">
        <title>Complete sequence of Solibacter usitatus Ellin6076.</title>
        <authorList>
            <consortium name="US DOE Joint Genome Institute"/>
            <person name="Copeland A."/>
            <person name="Lucas S."/>
            <person name="Lapidus A."/>
            <person name="Barry K."/>
            <person name="Detter J.C."/>
            <person name="Glavina del Rio T."/>
            <person name="Hammon N."/>
            <person name="Israni S."/>
            <person name="Dalin E."/>
            <person name="Tice H."/>
            <person name="Pitluck S."/>
            <person name="Thompson L.S."/>
            <person name="Brettin T."/>
            <person name="Bruce D."/>
            <person name="Han C."/>
            <person name="Tapia R."/>
            <person name="Gilna P."/>
            <person name="Schmutz J."/>
            <person name="Larimer F."/>
            <person name="Land M."/>
            <person name="Hauser L."/>
            <person name="Kyrpides N."/>
            <person name="Mikhailova N."/>
            <person name="Janssen P.H."/>
            <person name="Kuske C.R."/>
            <person name="Richardson P."/>
        </authorList>
    </citation>
    <scope>NUCLEOTIDE SEQUENCE</scope>
    <source>
        <strain evidence="7">Ellin6076</strain>
    </source>
</reference>
<dbReference type="KEGG" id="sus:Acid_2815"/>
<feature type="transmembrane region" description="Helical" evidence="6">
    <location>
        <begin position="369"/>
        <end position="388"/>
    </location>
</feature>
<dbReference type="Pfam" id="PF07690">
    <property type="entry name" value="MFS_1"/>
    <property type="match status" value="1"/>
</dbReference>
<evidence type="ECO:0000256" key="6">
    <source>
        <dbReference type="SAM" id="Phobius"/>
    </source>
</evidence>
<dbReference type="GO" id="GO:0005886">
    <property type="term" value="C:plasma membrane"/>
    <property type="evidence" value="ECO:0007669"/>
    <property type="project" value="UniProtKB-SubCell"/>
</dbReference>
<evidence type="ECO:0000256" key="5">
    <source>
        <dbReference type="ARBA" id="ARBA00023136"/>
    </source>
</evidence>
<dbReference type="InterPro" id="IPR036259">
    <property type="entry name" value="MFS_trans_sf"/>
</dbReference>
<organism evidence="7">
    <name type="scientific">Solibacter usitatus (strain Ellin6076)</name>
    <dbReference type="NCBI Taxonomy" id="234267"/>
    <lineage>
        <taxon>Bacteria</taxon>
        <taxon>Pseudomonadati</taxon>
        <taxon>Acidobacteriota</taxon>
        <taxon>Terriglobia</taxon>
        <taxon>Bryobacterales</taxon>
        <taxon>Solibacteraceae</taxon>
        <taxon>Candidatus Solibacter</taxon>
    </lineage>
</organism>
<dbReference type="GO" id="GO:0022857">
    <property type="term" value="F:transmembrane transporter activity"/>
    <property type="evidence" value="ECO:0007669"/>
    <property type="project" value="InterPro"/>
</dbReference>
<proteinExistence type="predicted"/>
<dbReference type="InParanoid" id="Q023N9"/>